<dbReference type="OrthoDB" id="9806837at2"/>
<evidence type="ECO:0000256" key="3">
    <source>
        <dbReference type="ARBA" id="ARBA00009789"/>
    </source>
</evidence>
<evidence type="ECO:0000256" key="2">
    <source>
        <dbReference type="ARBA" id="ARBA00004787"/>
    </source>
</evidence>
<accession>A0A1I4RAK8</accession>
<gene>
    <name evidence="7" type="primary">ispD</name>
    <name evidence="8" type="ORF">SAMN04487963_2648</name>
</gene>
<dbReference type="EMBL" id="FOUE01000004">
    <property type="protein sequence ID" value="SFM49249.1"/>
    <property type="molecule type" value="Genomic_DNA"/>
</dbReference>
<evidence type="ECO:0000256" key="1">
    <source>
        <dbReference type="ARBA" id="ARBA00001282"/>
    </source>
</evidence>
<dbReference type="STRING" id="488535.SAMN04487963_2648"/>
<dbReference type="SUPFAM" id="SSF53448">
    <property type="entry name" value="Nucleotide-diphospho-sugar transferases"/>
    <property type="match status" value="1"/>
</dbReference>
<feature type="site" description="Positions MEP for the nucleophilic attack" evidence="7">
    <location>
        <position position="161"/>
    </location>
</feature>
<dbReference type="CDD" id="cd02516">
    <property type="entry name" value="CDP-ME_synthetase"/>
    <property type="match status" value="1"/>
</dbReference>
<feature type="site" description="Transition state stabilizer" evidence="7">
    <location>
        <position position="18"/>
    </location>
</feature>
<dbReference type="InterPro" id="IPR001228">
    <property type="entry name" value="IspD"/>
</dbReference>
<dbReference type="NCBIfam" id="TIGR00453">
    <property type="entry name" value="ispD"/>
    <property type="match status" value="1"/>
</dbReference>
<reference evidence="9" key="1">
    <citation type="submission" date="2016-10" db="EMBL/GenBank/DDBJ databases">
        <authorList>
            <person name="Varghese N."/>
            <person name="Submissions S."/>
        </authorList>
    </citation>
    <scope>NUCLEOTIDE SEQUENCE [LARGE SCALE GENOMIC DNA]</scope>
    <source>
        <strain evidence="9">CGMCC 1.7061</strain>
    </source>
</reference>
<dbReference type="UniPathway" id="UPA00056">
    <property type="reaction ID" value="UER00093"/>
</dbReference>
<feature type="site" description="Positions MEP for the nucleophilic attack" evidence="7">
    <location>
        <position position="217"/>
    </location>
</feature>
<dbReference type="PANTHER" id="PTHR32125">
    <property type="entry name" value="2-C-METHYL-D-ERYTHRITOL 4-PHOSPHATE CYTIDYLYLTRANSFERASE, CHLOROPLASTIC"/>
    <property type="match status" value="1"/>
</dbReference>
<proteinExistence type="inferred from homology"/>
<evidence type="ECO:0000313" key="8">
    <source>
        <dbReference type="EMBL" id="SFM49249.1"/>
    </source>
</evidence>
<dbReference type="FunFam" id="3.90.550.10:FF:000003">
    <property type="entry name" value="2-C-methyl-D-erythritol 4-phosphate cytidylyltransferase"/>
    <property type="match status" value="1"/>
</dbReference>
<keyword evidence="5 7" id="KW-0548">Nucleotidyltransferase</keyword>
<keyword evidence="9" id="KW-1185">Reference proteome</keyword>
<name>A0A1I4RAK8_9GAMM</name>
<feature type="site" description="Transition state stabilizer" evidence="7">
    <location>
        <position position="25"/>
    </location>
</feature>
<comment type="pathway">
    <text evidence="2 7">Isoprenoid biosynthesis; isopentenyl diphosphate biosynthesis via DXP pathway; isopentenyl diphosphate from 1-deoxy-D-xylulose 5-phosphate: step 2/6.</text>
</comment>
<evidence type="ECO:0000313" key="9">
    <source>
        <dbReference type="Proteomes" id="UP000198519"/>
    </source>
</evidence>
<evidence type="ECO:0000256" key="6">
    <source>
        <dbReference type="ARBA" id="ARBA00023229"/>
    </source>
</evidence>
<dbReference type="PANTHER" id="PTHR32125:SF4">
    <property type="entry name" value="2-C-METHYL-D-ERYTHRITOL 4-PHOSPHATE CYTIDYLYLTRANSFERASE, CHLOROPLASTIC"/>
    <property type="match status" value="1"/>
</dbReference>
<dbReference type="InterPro" id="IPR018294">
    <property type="entry name" value="ISPD_synthase_CS"/>
</dbReference>
<dbReference type="InterPro" id="IPR029044">
    <property type="entry name" value="Nucleotide-diphossugar_trans"/>
</dbReference>
<dbReference type="GO" id="GO:0019288">
    <property type="term" value="P:isopentenyl diphosphate biosynthetic process, methylerythritol 4-phosphate pathway"/>
    <property type="evidence" value="ECO:0007669"/>
    <property type="project" value="UniProtKB-UniRule"/>
</dbReference>
<dbReference type="RefSeq" id="WP_092023355.1">
    <property type="nucleotide sequence ID" value="NZ_FOUE01000004.1"/>
</dbReference>
<evidence type="ECO:0000256" key="4">
    <source>
        <dbReference type="ARBA" id="ARBA00022679"/>
    </source>
</evidence>
<dbReference type="HAMAP" id="MF_00108">
    <property type="entry name" value="IspD"/>
    <property type="match status" value="1"/>
</dbReference>
<keyword evidence="4 7" id="KW-0808">Transferase</keyword>
<keyword evidence="6 7" id="KW-0414">Isoprene biosynthesis</keyword>
<protein>
    <recommendedName>
        <fullName evidence="7">2-C-methyl-D-erythritol 4-phosphate cytidylyltransferase</fullName>
        <ecNumber evidence="7">2.7.7.60</ecNumber>
    </recommendedName>
    <alternativeName>
        <fullName evidence="7">4-diphosphocytidyl-2C-methyl-D-erythritol synthase</fullName>
    </alternativeName>
    <alternativeName>
        <fullName evidence="7">MEP cytidylyltransferase</fullName>
        <shortName evidence="7">MCT</shortName>
    </alternativeName>
</protein>
<comment type="catalytic activity">
    <reaction evidence="1 7">
        <text>2-C-methyl-D-erythritol 4-phosphate + CTP + H(+) = 4-CDP-2-C-methyl-D-erythritol + diphosphate</text>
        <dbReference type="Rhea" id="RHEA:13429"/>
        <dbReference type="ChEBI" id="CHEBI:15378"/>
        <dbReference type="ChEBI" id="CHEBI:33019"/>
        <dbReference type="ChEBI" id="CHEBI:37563"/>
        <dbReference type="ChEBI" id="CHEBI:57823"/>
        <dbReference type="ChEBI" id="CHEBI:58262"/>
        <dbReference type="EC" id="2.7.7.60"/>
    </reaction>
</comment>
<dbReference type="PROSITE" id="PS01295">
    <property type="entry name" value="ISPD"/>
    <property type="match status" value="1"/>
</dbReference>
<comment type="function">
    <text evidence="7">Catalyzes the formation of 4-diphosphocytidyl-2-C-methyl-D-erythritol from CTP and 2-C-methyl-D-erythritol 4-phosphate (MEP).</text>
</comment>
<dbReference type="Proteomes" id="UP000198519">
    <property type="component" value="Unassembled WGS sequence"/>
</dbReference>
<evidence type="ECO:0000256" key="7">
    <source>
        <dbReference type="HAMAP-Rule" id="MF_00108"/>
    </source>
</evidence>
<dbReference type="EC" id="2.7.7.60" evidence="7"/>
<comment type="similarity">
    <text evidence="3 7">Belongs to the IspD/TarI cytidylyltransferase family. IspD subfamily.</text>
</comment>
<dbReference type="AlphaFoldDB" id="A0A1I4RAK8"/>
<dbReference type="Pfam" id="PF01128">
    <property type="entry name" value="IspD"/>
    <property type="match status" value="1"/>
</dbReference>
<dbReference type="GO" id="GO:0050518">
    <property type="term" value="F:2-C-methyl-D-erythritol 4-phosphate cytidylyltransferase activity"/>
    <property type="evidence" value="ECO:0007669"/>
    <property type="project" value="UniProtKB-UniRule"/>
</dbReference>
<organism evidence="8 9">
    <name type="scientific">Marinobacter zhejiangensis</name>
    <dbReference type="NCBI Taxonomy" id="488535"/>
    <lineage>
        <taxon>Bacteria</taxon>
        <taxon>Pseudomonadati</taxon>
        <taxon>Pseudomonadota</taxon>
        <taxon>Gammaproteobacteria</taxon>
        <taxon>Pseudomonadales</taxon>
        <taxon>Marinobacteraceae</taxon>
        <taxon>Marinobacter</taxon>
    </lineage>
</organism>
<dbReference type="InterPro" id="IPR034683">
    <property type="entry name" value="IspD/TarI"/>
</dbReference>
<evidence type="ECO:0000256" key="5">
    <source>
        <dbReference type="ARBA" id="ARBA00022695"/>
    </source>
</evidence>
<dbReference type="InterPro" id="IPR050088">
    <property type="entry name" value="IspD/TarI_cytidylyltransf_bact"/>
</dbReference>
<dbReference type="Gene3D" id="3.90.550.10">
    <property type="entry name" value="Spore Coat Polysaccharide Biosynthesis Protein SpsA, Chain A"/>
    <property type="match status" value="1"/>
</dbReference>
<sequence length="246" mass="26993">MNDPRFWLVVPAAGIGQRMNAGCPKQYLRIRGRFLLDITLSRLLEHDLFIDCVVPLHSADTWWSDTEASHNARVITCRGGGERIDSVLSALVTIEDRAQAGDWILVHDVARPCVSHDDLTRLVTELVEHPVGGLLAAPVTDTLKVAEMGDQGVDVCGTQDRSRLWRALTPQMFRYGDLKQALEQAVENQCVVTDEASAIEMAGATPRIVEGRPDNIKVTLPADLAMAEFILGQLEACPQAATEERG</sequence>